<accession>A0A9D1XTJ8</accession>
<feature type="coiled-coil region" evidence="1">
    <location>
        <begin position="34"/>
        <end position="69"/>
    </location>
</feature>
<reference evidence="2" key="2">
    <citation type="submission" date="2021-04" db="EMBL/GenBank/DDBJ databases">
        <authorList>
            <person name="Gilroy R."/>
        </authorList>
    </citation>
    <scope>NUCLEOTIDE SEQUENCE</scope>
    <source>
        <strain evidence="2">ChiHecec2B26-12326</strain>
    </source>
</reference>
<reference evidence="2" key="1">
    <citation type="journal article" date="2021" name="PeerJ">
        <title>Extensive microbial diversity within the chicken gut microbiome revealed by metagenomics and culture.</title>
        <authorList>
            <person name="Gilroy R."/>
            <person name="Ravi A."/>
            <person name="Getino M."/>
            <person name="Pursley I."/>
            <person name="Horton D.L."/>
            <person name="Alikhan N.F."/>
            <person name="Baker D."/>
            <person name="Gharbi K."/>
            <person name="Hall N."/>
            <person name="Watson M."/>
            <person name="Adriaenssens E.M."/>
            <person name="Foster-Nyarko E."/>
            <person name="Jarju S."/>
            <person name="Secka A."/>
            <person name="Antonio M."/>
            <person name="Oren A."/>
            <person name="Chaudhuri R.R."/>
            <person name="La Ragione R."/>
            <person name="Hildebrand F."/>
            <person name="Pallen M.J."/>
        </authorList>
    </citation>
    <scope>NUCLEOTIDE SEQUENCE</scope>
    <source>
        <strain evidence="2">ChiHecec2B26-12326</strain>
    </source>
</reference>
<name>A0A9D1XTJ8_9BACT</name>
<evidence type="ECO:0000313" key="2">
    <source>
        <dbReference type="EMBL" id="HIX87376.1"/>
    </source>
</evidence>
<sequence length="93" mass="10788">MDKTINISAEVIRQLGYIADDDNSMAKVLNYIKKIVAKRNAALEEENSEKAKEEILASLDRSLKELRQNQEGTLAFQSWEDFRDELREEGYLH</sequence>
<evidence type="ECO:0000256" key="1">
    <source>
        <dbReference type="SAM" id="Coils"/>
    </source>
</evidence>
<protein>
    <submittedName>
        <fullName evidence="2">Uncharacterized protein</fullName>
    </submittedName>
</protein>
<gene>
    <name evidence="2" type="ORF">H9848_12345</name>
</gene>
<dbReference type="EMBL" id="DXEN01000090">
    <property type="protein sequence ID" value="HIX87376.1"/>
    <property type="molecule type" value="Genomic_DNA"/>
</dbReference>
<evidence type="ECO:0000313" key="3">
    <source>
        <dbReference type="Proteomes" id="UP000823847"/>
    </source>
</evidence>
<proteinExistence type="predicted"/>
<dbReference type="Proteomes" id="UP000823847">
    <property type="component" value="Unassembled WGS sequence"/>
</dbReference>
<dbReference type="AlphaFoldDB" id="A0A9D1XTJ8"/>
<organism evidence="2 3">
    <name type="scientific">Candidatus Parabacteroides intestinigallinarum</name>
    <dbReference type="NCBI Taxonomy" id="2838722"/>
    <lineage>
        <taxon>Bacteria</taxon>
        <taxon>Pseudomonadati</taxon>
        <taxon>Bacteroidota</taxon>
        <taxon>Bacteroidia</taxon>
        <taxon>Bacteroidales</taxon>
        <taxon>Tannerellaceae</taxon>
        <taxon>Parabacteroides</taxon>
    </lineage>
</organism>
<keyword evidence="1" id="KW-0175">Coiled coil</keyword>
<comment type="caution">
    <text evidence="2">The sequence shown here is derived from an EMBL/GenBank/DDBJ whole genome shotgun (WGS) entry which is preliminary data.</text>
</comment>